<feature type="region of interest" description="Disordered" evidence="4">
    <location>
        <begin position="79"/>
        <end position="114"/>
    </location>
</feature>
<evidence type="ECO:0000313" key="6">
    <source>
        <dbReference type="EMBL" id="PIA31982.1"/>
    </source>
</evidence>
<feature type="compositionally biased region" description="Acidic residues" evidence="4">
    <location>
        <begin position="89"/>
        <end position="109"/>
    </location>
</feature>
<dbReference type="AlphaFoldDB" id="A0A2G5CKY5"/>
<evidence type="ECO:0000313" key="7">
    <source>
        <dbReference type="Proteomes" id="UP000230069"/>
    </source>
</evidence>
<evidence type="ECO:0000256" key="3">
    <source>
        <dbReference type="SAM" id="Coils"/>
    </source>
</evidence>
<keyword evidence="7" id="KW-1185">Reference proteome</keyword>
<keyword evidence="1" id="KW-0539">Nucleus</keyword>
<proteinExistence type="predicted"/>
<gene>
    <name evidence="6" type="ORF">AQUCO_04700093v1</name>
</gene>
<name>A0A2G5CKY5_AQUCA</name>
<evidence type="ECO:0000256" key="1">
    <source>
        <dbReference type="ARBA" id="ARBA00023242"/>
    </source>
</evidence>
<dbReference type="EMBL" id="KZ305064">
    <property type="protein sequence ID" value="PIA31982.1"/>
    <property type="molecule type" value="Genomic_DNA"/>
</dbReference>
<dbReference type="OrthoDB" id="1935771at2759"/>
<accession>A0A2G5CKY5</accession>
<sequence>MIESNGVDVDSIPADELRCSRNDGKGWRCKGFRFQDKLHCEKHYIYELNRRINPNNINTNKKKKAIKFEDKRLGNKRKRNRGTWGFSDSSEEEEEEDDDDDDDMEDQEEEVRVMEKSNKNIKIKRVSEIKTCEEYTISELVSTLQTSFRSKDFEEVEGILKMREEKMIMDKEDAEKNAIQLKNLLGVSGANCAMLSNQLHENKKEITAVEGKLEKLESEKIDIENELQRYKRISEEFKERVIHLEEEQRNVCEREKHSNERINVLKQINTDERERLIKVKTENIELQSAKRRAEYELQLWMERFKELDIQALLESHVSQMGYVQPICLSTQGPYAEDAKKSENKQTDYGLARACSSIVKVKEEAVECGGRFYASANPKTVCYSSAKECGVAKYAESDVQYGRKGGVQMVLQPDDSLHKMLSSSKLGITNTDTKMGTRPDEILSKVLERTCLKETQHSGSGCNGESFSTVMRNQNYGSSKEASSMDPETALDGITKFLYAIRKAKNKT</sequence>
<dbReference type="PROSITE" id="PS51667">
    <property type="entry name" value="WRC"/>
    <property type="match status" value="1"/>
</dbReference>
<protein>
    <recommendedName>
        <fullName evidence="5">WRC domain-containing protein</fullName>
    </recommendedName>
</protein>
<dbReference type="PANTHER" id="PTHR34380:SF1">
    <property type="entry name" value="OS01G0221300 PROTEIN"/>
    <property type="match status" value="1"/>
</dbReference>
<dbReference type="InParanoid" id="A0A2G5CKY5"/>
<dbReference type="Pfam" id="PF08879">
    <property type="entry name" value="WRC"/>
    <property type="match status" value="1"/>
</dbReference>
<keyword evidence="3" id="KW-0175">Coiled coil</keyword>
<dbReference type="InterPro" id="IPR014977">
    <property type="entry name" value="WRC_dom"/>
</dbReference>
<reference evidence="6 7" key="1">
    <citation type="submission" date="2017-09" db="EMBL/GenBank/DDBJ databases">
        <title>WGS assembly of Aquilegia coerulea Goldsmith.</title>
        <authorList>
            <person name="Hodges S."/>
            <person name="Kramer E."/>
            <person name="Nordborg M."/>
            <person name="Tomkins J."/>
            <person name="Borevitz J."/>
            <person name="Derieg N."/>
            <person name="Yan J."/>
            <person name="Mihaltcheva S."/>
            <person name="Hayes R.D."/>
            <person name="Rokhsar D."/>
        </authorList>
    </citation>
    <scope>NUCLEOTIDE SEQUENCE [LARGE SCALE GENOMIC DNA]</scope>
    <source>
        <strain evidence="7">cv. Goldsmith</strain>
    </source>
</reference>
<evidence type="ECO:0000259" key="5">
    <source>
        <dbReference type="PROSITE" id="PS51667"/>
    </source>
</evidence>
<comment type="caution">
    <text evidence="2">Lacks conserved residue(s) required for the propagation of feature annotation.</text>
</comment>
<feature type="coiled-coil region" evidence="3">
    <location>
        <begin position="199"/>
        <end position="247"/>
    </location>
</feature>
<organism evidence="6 7">
    <name type="scientific">Aquilegia coerulea</name>
    <name type="common">Rocky mountain columbine</name>
    <dbReference type="NCBI Taxonomy" id="218851"/>
    <lineage>
        <taxon>Eukaryota</taxon>
        <taxon>Viridiplantae</taxon>
        <taxon>Streptophyta</taxon>
        <taxon>Embryophyta</taxon>
        <taxon>Tracheophyta</taxon>
        <taxon>Spermatophyta</taxon>
        <taxon>Magnoliopsida</taxon>
        <taxon>Ranunculales</taxon>
        <taxon>Ranunculaceae</taxon>
        <taxon>Thalictroideae</taxon>
        <taxon>Aquilegia</taxon>
    </lineage>
</organism>
<feature type="domain" description="WRC" evidence="5">
    <location>
        <begin position="13"/>
        <end position="58"/>
    </location>
</feature>
<evidence type="ECO:0000256" key="2">
    <source>
        <dbReference type="PROSITE-ProRule" id="PRU01002"/>
    </source>
</evidence>
<dbReference type="PANTHER" id="PTHR34380">
    <property type="entry name" value="BNAA03G12380D PROTEIN"/>
    <property type="match status" value="1"/>
</dbReference>
<evidence type="ECO:0000256" key="4">
    <source>
        <dbReference type="SAM" id="MobiDB-lite"/>
    </source>
</evidence>
<dbReference type="Proteomes" id="UP000230069">
    <property type="component" value="Unassembled WGS sequence"/>
</dbReference>